<feature type="transmembrane region" description="Helical" evidence="2">
    <location>
        <begin position="72"/>
        <end position="105"/>
    </location>
</feature>
<dbReference type="RefSeq" id="WP_200130949.1">
    <property type="nucleotide sequence ID" value="NZ_JAEHOI010000002.1"/>
</dbReference>
<dbReference type="PANTHER" id="PTHR41282">
    <property type="entry name" value="CONSERVED TRANSMEMBRANE PROTEIN-RELATED"/>
    <property type="match status" value="1"/>
</dbReference>
<evidence type="ECO:0000313" key="4">
    <source>
        <dbReference type="Proteomes" id="UP000618733"/>
    </source>
</evidence>
<evidence type="ECO:0000313" key="3">
    <source>
        <dbReference type="EMBL" id="MBK0420729.1"/>
    </source>
</evidence>
<dbReference type="PANTHER" id="PTHR41282:SF1">
    <property type="entry name" value="CONSERVED TRANSMEMBRANE PROTEIN-RELATED"/>
    <property type="match status" value="1"/>
</dbReference>
<name>A0A934QCP5_9MICO</name>
<feature type="transmembrane region" description="Helical" evidence="2">
    <location>
        <begin position="250"/>
        <end position="267"/>
    </location>
</feature>
<feature type="transmembrane region" description="Helical" evidence="2">
    <location>
        <begin position="117"/>
        <end position="135"/>
    </location>
</feature>
<comment type="caution">
    <text evidence="3">The sequence shown here is derived from an EMBL/GenBank/DDBJ whole genome shotgun (WGS) entry which is preliminary data.</text>
</comment>
<organism evidence="3 4">
    <name type="scientific">Leucobacter edaphi</name>
    <dbReference type="NCBI Taxonomy" id="2796472"/>
    <lineage>
        <taxon>Bacteria</taxon>
        <taxon>Bacillati</taxon>
        <taxon>Actinomycetota</taxon>
        <taxon>Actinomycetes</taxon>
        <taxon>Micrococcales</taxon>
        <taxon>Microbacteriaceae</taxon>
        <taxon>Leucobacter</taxon>
    </lineage>
</organism>
<feature type="transmembrane region" description="Helical" evidence="2">
    <location>
        <begin position="142"/>
        <end position="163"/>
    </location>
</feature>
<dbReference type="Pfam" id="PF12811">
    <property type="entry name" value="BaxI_1"/>
    <property type="match status" value="1"/>
</dbReference>
<evidence type="ECO:0000256" key="1">
    <source>
        <dbReference type="SAM" id="MobiDB-lite"/>
    </source>
</evidence>
<protein>
    <submittedName>
        <fullName evidence="3">Bax inhibitor-1/YccA family protein</fullName>
    </submittedName>
</protein>
<dbReference type="AlphaFoldDB" id="A0A934QCP5"/>
<gene>
    <name evidence="3" type="ORF">JD292_01360</name>
</gene>
<keyword evidence="4" id="KW-1185">Reference proteome</keyword>
<evidence type="ECO:0000256" key="2">
    <source>
        <dbReference type="SAM" id="Phobius"/>
    </source>
</evidence>
<proteinExistence type="predicted"/>
<keyword evidence="2" id="KW-0472">Membrane</keyword>
<feature type="region of interest" description="Disordered" evidence="1">
    <location>
        <begin position="28"/>
        <end position="54"/>
    </location>
</feature>
<feature type="transmembrane region" description="Helical" evidence="2">
    <location>
        <begin position="208"/>
        <end position="230"/>
    </location>
</feature>
<dbReference type="Proteomes" id="UP000618733">
    <property type="component" value="Unassembled WGS sequence"/>
</dbReference>
<keyword evidence="2" id="KW-1133">Transmembrane helix</keyword>
<dbReference type="PIRSF" id="PIRSF009160">
    <property type="entry name" value="UCP009160"/>
    <property type="match status" value="1"/>
</dbReference>
<dbReference type="EMBL" id="JAEHOI010000002">
    <property type="protein sequence ID" value="MBK0420729.1"/>
    <property type="molecule type" value="Genomic_DNA"/>
</dbReference>
<reference evidence="3" key="1">
    <citation type="submission" date="2020-12" db="EMBL/GenBank/DDBJ databases">
        <title>Leucobacter sp. CAS2, isolated from Chromium sludge.</title>
        <authorList>
            <person name="Xu Z."/>
        </authorList>
    </citation>
    <scope>NUCLEOTIDE SEQUENCE</scope>
    <source>
        <strain evidence="3">CSA2</strain>
    </source>
</reference>
<dbReference type="InterPro" id="IPR010539">
    <property type="entry name" value="BaxI_1-like"/>
</dbReference>
<sequence>MSNPALGNNPALNGKTLTAEELRRIYEQPAAQTQRPGVDAPATEAGFGAEQPPVITPSDRPMTYENTISKTVMLFLIVLATGAVGWFMPALALPAAIVGLVLGLVNSFKKEPSVPLIVLYAVAQGIFLGGISGVFEARWSGIVAQAVIGTLAVFAVTLLLFRSGKVRTSPRMTKMFLIAMVGYAVFSLTNFVLMLTGVNQDPWGMRGATIFGIPLGLLIGALAVLLAAYSLVMDFELVKNGVENRVPEKWAWSAAFGLMVTLIWLYVEILRILAILRGSD</sequence>
<feature type="transmembrane region" description="Helical" evidence="2">
    <location>
        <begin position="175"/>
        <end position="196"/>
    </location>
</feature>
<keyword evidence="2" id="KW-0812">Transmembrane</keyword>
<accession>A0A934QCP5</accession>